<dbReference type="Pfam" id="PF03150">
    <property type="entry name" value="CCP_MauG"/>
    <property type="match status" value="1"/>
</dbReference>
<evidence type="ECO:0000256" key="2">
    <source>
        <dbReference type="ARBA" id="ARBA00022617"/>
    </source>
</evidence>
<keyword evidence="3 7" id="KW-0479">Metal-binding</keyword>
<dbReference type="InterPro" id="IPR051395">
    <property type="entry name" value="Cytochrome_c_Peroxidase/MauG"/>
</dbReference>
<sequence length="440" mass="48109">MRAERLQDRLRQDGLPGTLVRSIRVRSFAVAAWLLLALGAGAARAQTLVEHIGDTPRYNAVVAAARPLAPPDPARVALGRQLFSDNRLSQPRGTSCASCHDANTGFTGFHGGRDGVASGSIRSRLGFRNPPALTYAKFVPPLYFYQDDDATQPAPFGGLMLDGRADTLAAQSREPLLARHEMNLGTEAAAATRLRAVGYRQAFETLYGPGVLDDPRRAVQAFGASVEAYLQSDELAPFDSRFDDFLRGDTKALTAQEMKGLAIFRNPDQGNCASCHLVSQTSSNPARSLFTDFGYEALGVPRNTRLPANTDPRHYDLGLCTTARAHHWPEPDSWCGYFRTPSLRNVAVRTRYMHNGVFDSLRQAVRFYAIRSTKPQEFYGKGPMFNDLPAGMRGNVNIQSSPMNRKAGAAPAMSEEDIDAVVAFLGTLTDKRYRTAKPAP</sequence>
<evidence type="ECO:0000313" key="9">
    <source>
        <dbReference type="EMBL" id="QHJ01687.1"/>
    </source>
</evidence>
<name>A0A857JCI5_9BURK</name>
<dbReference type="InterPro" id="IPR004852">
    <property type="entry name" value="Di-haem_cyt_c_peroxidsae"/>
</dbReference>
<evidence type="ECO:0000256" key="7">
    <source>
        <dbReference type="PROSITE-ProRule" id="PRU00433"/>
    </source>
</evidence>
<protein>
    <submittedName>
        <fullName evidence="9">Cytochrome B6</fullName>
    </submittedName>
</protein>
<dbReference type="PROSITE" id="PS51007">
    <property type="entry name" value="CYTC"/>
    <property type="match status" value="2"/>
</dbReference>
<organism evidence="9 10">
    <name type="scientific">Xylophilus rhododendri</name>
    <dbReference type="NCBI Taxonomy" id="2697032"/>
    <lineage>
        <taxon>Bacteria</taxon>
        <taxon>Pseudomonadati</taxon>
        <taxon>Pseudomonadota</taxon>
        <taxon>Betaproteobacteria</taxon>
        <taxon>Burkholderiales</taxon>
        <taxon>Xylophilus</taxon>
    </lineage>
</organism>
<reference evidence="9 10" key="1">
    <citation type="submission" date="2020-01" db="EMBL/GenBank/DDBJ databases">
        <title>Genome sequencing of strain KACC 21265.</title>
        <authorList>
            <person name="Heo J."/>
            <person name="Kim S.-J."/>
            <person name="Kim J.-S."/>
            <person name="Hong S.-B."/>
            <person name="Kwon S.-W."/>
        </authorList>
    </citation>
    <scope>NUCLEOTIDE SEQUENCE [LARGE SCALE GENOMIC DNA]</scope>
    <source>
        <strain evidence="9 10">KACC 21265</strain>
    </source>
</reference>
<dbReference type="Gene3D" id="1.10.760.10">
    <property type="entry name" value="Cytochrome c-like domain"/>
    <property type="match status" value="2"/>
</dbReference>
<feature type="domain" description="Cytochrome c" evidence="8">
    <location>
        <begin position="74"/>
        <end position="227"/>
    </location>
</feature>
<dbReference type="InterPro" id="IPR009056">
    <property type="entry name" value="Cyt_c-like_dom"/>
</dbReference>
<dbReference type="AlphaFoldDB" id="A0A857JCI5"/>
<dbReference type="Proteomes" id="UP000464787">
    <property type="component" value="Chromosome"/>
</dbReference>
<dbReference type="PANTHER" id="PTHR30600">
    <property type="entry name" value="CYTOCHROME C PEROXIDASE-RELATED"/>
    <property type="match status" value="1"/>
</dbReference>
<dbReference type="KEGG" id="xyk:GT347_23525"/>
<dbReference type="PANTHER" id="PTHR30600:SF10">
    <property type="entry name" value="BLL6722 PROTEIN"/>
    <property type="match status" value="1"/>
</dbReference>
<gene>
    <name evidence="9" type="ORF">GT347_23525</name>
</gene>
<dbReference type="GO" id="GO:0020037">
    <property type="term" value="F:heme binding"/>
    <property type="evidence" value="ECO:0007669"/>
    <property type="project" value="InterPro"/>
</dbReference>
<evidence type="ECO:0000256" key="4">
    <source>
        <dbReference type="ARBA" id="ARBA00022729"/>
    </source>
</evidence>
<keyword evidence="2 7" id="KW-0349">Heme</keyword>
<proteinExistence type="predicted"/>
<dbReference type="GO" id="GO:0046872">
    <property type="term" value="F:metal ion binding"/>
    <property type="evidence" value="ECO:0007669"/>
    <property type="project" value="UniProtKB-KW"/>
</dbReference>
<dbReference type="GO" id="GO:0004130">
    <property type="term" value="F:cytochrome-c peroxidase activity"/>
    <property type="evidence" value="ECO:0007669"/>
    <property type="project" value="TreeGrafter"/>
</dbReference>
<evidence type="ECO:0000313" key="10">
    <source>
        <dbReference type="Proteomes" id="UP000464787"/>
    </source>
</evidence>
<dbReference type="EMBL" id="CP047650">
    <property type="protein sequence ID" value="QHJ01687.1"/>
    <property type="molecule type" value="Genomic_DNA"/>
</dbReference>
<accession>A0A857JCI5</accession>
<evidence type="ECO:0000256" key="6">
    <source>
        <dbReference type="ARBA" id="ARBA00023004"/>
    </source>
</evidence>
<evidence type="ECO:0000256" key="3">
    <source>
        <dbReference type="ARBA" id="ARBA00022723"/>
    </source>
</evidence>
<dbReference type="InterPro" id="IPR036909">
    <property type="entry name" value="Cyt_c-like_dom_sf"/>
</dbReference>
<evidence type="ECO:0000259" key="8">
    <source>
        <dbReference type="PROSITE" id="PS51007"/>
    </source>
</evidence>
<evidence type="ECO:0000256" key="5">
    <source>
        <dbReference type="ARBA" id="ARBA00023002"/>
    </source>
</evidence>
<keyword evidence="5" id="KW-0560">Oxidoreductase</keyword>
<dbReference type="SUPFAM" id="SSF46626">
    <property type="entry name" value="Cytochrome c"/>
    <property type="match status" value="2"/>
</dbReference>
<dbReference type="GO" id="GO:0030313">
    <property type="term" value="C:cell envelope"/>
    <property type="evidence" value="ECO:0007669"/>
    <property type="project" value="UniProtKB-SubCell"/>
</dbReference>
<keyword evidence="6 7" id="KW-0408">Iron</keyword>
<dbReference type="GO" id="GO:0009055">
    <property type="term" value="F:electron transfer activity"/>
    <property type="evidence" value="ECO:0007669"/>
    <property type="project" value="InterPro"/>
</dbReference>
<comment type="subcellular location">
    <subcellularLocation>
        <location evidence="1">Cell envelope</location>
    </subcellularLocation>
</comment>
<keyword evidence="4" id="KW-0732">Signal</keyword>
<evidence type="ECO:0000256" key="1">
    <source>
        <dbReference type="ARBA" id="ARBA00004196"/>
    </source>
</evidence>
<keyword evidence="10" id="KW-1185">Reference proteome</keyword>
<feature type="domain" description="Cytochrome c" evidence="8">
    <location>
        <begin position="255"/>
        <end position="429"/>
    </location>
</feature>